<reference evidence="1" key="1">
    <citation type="journal article" date="2014" name="Front. Microbiol.">
        <title>High frequency of phylogenetically diverse reductive dehalogenase-homologous genes in deep subseafloor sedimentary metagenomes.</title>
        <authorList>
            <person name="Kawai M."/>
            <person name="Futagami T."/>
            <person name="Toyoda A."/>
            <person name="Takaki Y."/>
            <person name="Nishi S."/>
            <person name="Hori S."/>
            <person name="Arai W."/>
            <person name="Tsubouchi T."/>
            <person name="Morono Y."/>
            <person name="Uchiyama I."/>
            <person name="Ito T."/>
            <person name="Fujiyama A."/>
            <person name="Inagaki F."/>
            <person name="Takami H."/>
        </authorList>
    </citation>
    <scope>NUCLEOTIDE SEQUENCE</scope>
    <source>
        <strain evidence="1">Expedition CK06-06</strain>
    </source>
</reference>
<gene>
    <name evidence="1" type="ORF">S12H4_15386</name>
</gene>
<sequence>MSDMTYHNYRYATAPADTAHRDVLDMTYHRTPDISDVTYHNCRCPTGAADTAYHDVSDMTHHRV</sequence>
<dbReference type="AlphaFoldDB" id="X1S268"/>
<protein>
    <submittedName>
        <fullName evidence="1">Uncharacterized protein</fullName>
    </submittedName>
</protein>
<comment type="caution">
    <text evidence="1">The sequence shown here is derived from an EMBL/GenBank/DDBJ whole genome shotgun (WGS) entry which is preliminary data.</text>
</comment>
<accession>X1S268</accession>
<dbReference type="EMBL" id="BARW01007384">
    <property type="protein sequence ID" value="GAI87137.1"/>
    <property type="molecule type" value="Genomic_DNA"/>
</dbReference>
<evidence type="ECO:0000313" key="1">
    <source>
        <dbReference type="EMBL" id="GAI87137.1"/>
    </source>
</evidence>
<organism evidence="1">
    <name type="scientific">marine sediment metagenome</name>
    <dbReference type="NCBI Taxonomy" id="412755"/>
    <lineage>
        <taxon>unclassified sequences</taxon>
        <taxon>metagenomes</taxon>
        <taxon>ecological metagenomes</taxon>
    </lineage>
</organism>
<name>X1S268_9ZZZZ</name>
<proteinExistence type="predicted"/>